<accession>A0A8H7SH57</accession>
<organism evidence="1 2">
    <name type="scientific">Circinella minor</name>
    <dbReference type="NCBI Taxonomy" id="1195481"/>
    <lineage>
        <taxon>Eukaryota</taxon>
        <taxon>Fungi</taxon>
        <taxon>Fungi incertae sedis</taxon>
        <taxon>Mucoromycota</taxon>
        <taxon>Mucoromycotina</taxon>
        <taxon>Mucoromycetes</taxon>
        <taxon>Mucorales</taxon>
        <taxon>Lichtheimiaceae</taxon>
        <taxon>Circinella</taxon>
    </lineage>
</organism>
<dbReference type="AlphaFoldDB" id="A0A8H7SH57"/>
<proteinExistence type="predicted"/>
<sequence length="140" mass="16373">MDDTFKQIESTSNALKHQINLYKYGSYDAIIKRKIYGIQAIQNIITLTETSIMNPAKRRFLATIPTEWAMRYQMLKVFELIAMLYNDITQELVLEQTNVTWFLEMEANGIVEVDQFKTVACRLYSSNDDTTDNDKNQQQQ</sequence>
<evidence type="ECO:0000313" key="1">
    <source>
        <dbReference type="EMBL" id="KAG2228028.1"/>
    </source>
</evidence>
<protein>
    <submittedName>
        <fullName evidence="1">Uncharacterized protein</fullName>
    </submittedName>
</protein>
<gene>
    <name evidence="1" type="ORF">INT45_012052</name>
</gene>
<dbReference type="EMBL" id="JAEPRB010000003">
    <property type="protein sequence ID" value="KAG2228028.1"/>
    <property type="molecule type" value="Genomic_DNA"/>
</dbReference>
<keyword evidence="2" id="KW-1185">Reference proteome</keyword>
<reference evidence="1 2" key="1">
    <citation type="submission" date="2020-12" db="EMBL/GenBank/DDBJ databases">
        <title>Metabolic potential, ecology and presence of endohyphal bacteria is reflected in genomic diversity of Mucoromycotina.</title>
        <authorList>
            <person name="Muszewska A."/>
            <person name="Okrasinska A."/>
            <person name="Steczkiewicz K."/>
            <person name="Drgas O."/>
            <person name="Orlowska M."/>
            <person name="Perlinska-Lenart U."/>
            <person name="Aleksandrzak-Piekarczyk T."/>
            <person name="Szatraj K."/>
            <person name="Zielenkiewicz U."/>
            <person name="Pilsyk S."/>
            <person name="Malc E."/>
            <person name="Mieczkowski P."/>
            <person name="Kruszewska J.S."/>
            <person name="Biernat P."/>
            <person name="Pawlowska J."/>
        </authorList>
    </citation>
    <scope>NUCLEOTIDE SEQUENCE [LARGE SCALE GENOMIC DNA]</scope>
    <source>
        <strain evidence="1 2">CBS 142.35</strain>
    </source>
</reference>
<comment type="caution">
    <text evidence="1">The sequence shown here is derived from an EMBL/GenBank/DDBJ whole genome shotgun (WGS) entry which is preliminary data.</text>
</comment>
<dbReference type="Proteomes" id="UP000646827">
    <property type="component" value="Unassembled WGS sequence"/>
</dbReference>
<dbReference type="OrthoDB" id="2230412at2759"/>
<name>A0A8H7SH57_9FUNG</name>
<evidence type="ECO:0000313" key="2">
    <source>
        <dbReference type="Proteomes" id="UP000646827"/>
    </source>
</evidence>